<evidence type="ECO:0000259" key="2">
    <source>
        <dbReference type="Pfam" id="PF03749"/>
    </source>
</evidence>
<evidence type="ECO:0000256" key="1">
    <source>
        <dbReference type="HAMAP-Rule" id="MF_00095"/>
    </source>
</evidence>
<dbReference type="InterPro" id="IPR005224">
    <property type="entry name" value="SfsA"/>
</dbReference>
<dbReference type="InterPro" id="IPR040452">
    <property type="entry name" value="SfsA_C"/>
</dbReference>
<comment type="caution">
    <text evidence="4">The sequence shown here is derived from an EMBL/GenBank/DDBJ whole genome shotgun (WGS) entry which is preliminary data.</text>
</comment>
<proteinExistence type="inferred from homology"/>
<comment type="similarity">
    <text evidence="1">Belongs to the SfsA family.</text>
</comment>
<evidence type="ECO:0000313" key="4">
    <source>
        <dbReference type="EMBL" id="GLS90029.1"/>
    </source>
</evidence>
<keyword evidence="5" id="KW-1185">Reference proteome</keyword>
<dbReference type="PANTHER" id="PTHR30545:SF2">
    <property type="entry name" value="SUGAR FERMENTATION STIMULATION PROTEIN A"/>
    <property type="match status" value="1"/>
</dbReference>
<gene>
    <name evidence="1 4" type="primary">sfsA</name>
    <name evidence="4" type="ORF">GCM10007916_10960</name>
</gene>
<dbReference type="Proteomes" id="UP001157353">
    <property type="component" value="Unassembled WGS sequence"/>
</dbReference>
<dbReference type="Gene3D" id="3.40.1350.60">
    <property type="match status" value="1"/>
</dbReference>
<dbReference type="PANTHER" id="PTHR30545">
    <property type="entry name" value="SUGAR FERMENTATION STIMULATION PROTEIN A"/>
    <property type="match status" value="1"/>
</dbReference>
<name>A0ABQ6DY08_9GAMM</name>
<dbReference type="InterPro" id="IPR041465">
    <property type="entry name" value="SfsA_N"/>
</dbReference>
<feature type="domain" description="SfsA N-terminal OB" evidence="3">
    <location>
        <begin position="11"/>
        <end position="78"/>
    </location>
</feature>
<evidence type="ECO:0000313" key="5">
    <source>
        <dbReference type="Proteomes" id="UP001157353"/>
    </source>
</evidence>
<dbReference type="Pfam" id="PF03749">
    <property type="entry name" value="SfsA"/>
    <property type="match status" value="1"/>
</dbReference>
<dbReference type="RefSeq" id="WP_284203153.1">
    <property type="nucleotide sequence ID" value="NZ_BSPQ01000002.1"/>
</dbReference>
<accession>A0ABQ6DY08</accession>
<dbReference type="NCBIfam" id="TIGR00230">
    <property type="entry name" value="sfsA"/>
    <property type="match status" value="1"/>
</dbReference>
<sequence>MFKNLQKATLIKRYKRFLADVRLDNGETLTIYCPNTGAMTGCAEPGDEVYFSKSDNLKRKYQFTWELTHTKTGHWICIHSQLANKMVAEALEAQQIPALLGYETVKAEVKYGSENSRIDFLLTAVDQPDCYVEVKSCTLLDESFAAGQGFFPDTTSVRGQKHLRELMEMKALGFRAVLVFAVLHSGIRSVKAAAHIDKKYASLFEQAKQAGVEVICYHAPLNTPET</sequence>
<reference evidence="5" key="1">
    <citation type="journal article" date="2019" name="Int. J. Syst. Evol. Microbiol.">
        <title>The Global Catalogue of Microorganisms (GCM) 10K type strain sequencing project: providing services to taxonomists for standard genome sequencing and annotation.</title>
        <authorList>
            <consortium name="The Broad Institute Genomics Platform"/>
            <consortium name="The Broad Institute Genome Sequencing Center for Infectious Disease"/>
            <person name="Wu L."/>
            <person name="Ma J."/>
        </authorList>
    </citation>
    <scope>NUCLEOTIDE SEQUENCE [LARGE SCALE GENOMIC DNA]</scope>
    <source>
        <strain evidence="5">NBRC 103166</strain>
    </source>
</reference>
<evidence type="ECO:0000259" key="3">
    <source>
        <dbReference type="Pfam" id="PF17746"/>
    </source>
</evidence>
<dbReference type="Gene3D" id="2.40.50.580">
    <property type="match status" value="1"/>
</dbReference>
<dbReference type="HAMAP" id="MF_00095">
    <property type="entry name" value="SfsA"/>
    <property type="match status" value="1"/>
</dbReference>
<feature type="domain" description="Sugar fermentation stimulation protein C-terminal" evidence="2">
    <location>
        <begin position="81"/>
        <end position="221"/>
    </location>
</feature>
<organism evidence="4 5">
    <name type="scientific">Psychromonas marina</name>
    <dbReference type="NCBI Taxonomy" id="88364"/>
    <lineage>
        <taxon>Bacteria</taxon>
        <taxon>Pseudomonadati</taxon>
        <taxon>Pseudomonadota</taxon>
        <taxon>Gammaproteobacteria</taxon>
        <taxon>Alteromonadales</taxon>
        <taxon>Psychromonadaceae</taxon>
        <taxon>Psychromonas</taxon>
    </lineage>
</organism>
<dbReference type="CDD" id="cd22359">
    <property type="entry name" value="SfsA-like_bacterial"/>
    <property type="match status" value="1"/>
</dbReference>
<protein>
    <recommendedName>
        <fullName evidence="1">Sugar fermentation stimulation protein homolog</fullName>
    </recommendedName>
</protein>
<dbReference type="EMBL" id="BSPQ01000002">
    <property type="protein sequence ID" value="GLS90029.1"/>
    <property type="molecule type" value="Genomic_DNA"/>
</dbReference>
<dbReference type="Pfam" id="PF17746">
    <property type="entry name" value="SfsA_N"/>
    <property type="match status" value="1"/>
</dbReference>